<evidence type="ECO:0000313" key="1">
    <source>
        <dbReference type="EMBL" id="KEO72382.1"/>
    </source>
</evidence>
<dbReference type="EMBL" id="JMIH01000024">
    <property type="protein sequence ID" value="KEO72382.1"/>
    <property type="molecule type" value="Genomic_DNA"/>
</dbReference>
<comment type="caution">
    <text evidence="1">The sequence shown here is derived from an EMBL/GenBank/DDBJ whole genome shotgun (WGS) entry which is preliminary data.</text>
</comment>
<evidence type="ECO:0000313" key="2">
    <source>
        <dbReference type="Proteomes" id="UP000027821"/>
    </source>
</evidence>
<keyword evidence="2" id="KW-1185">Reference proteome</keyword>
<dbReference type="eggNOG" id="ENOG5032W7Z">
    <property type="taxonomic scope" value="Bacteria"/>
</dbReference>
<dbReference type="RefSeq" id="WP_035076874.1">
    <property type="nucleotide sequence ID" value="NZ_JMIH01000024.1"/>
</dbReference>
<sequence length="181" mass="21008">MKKMILYLFVSAIFLACTTPKSEEDRFVYEEDRIVDTETGDEYTLEDESSYVVTHPDGEQEVVSREEAPFYGTEGLDEYMRQYSDRLAERKEAAMLEHKNQIKAARAERYSEYSDDQLLERFNRLHNENAPYEEQMDVMAELVERGVVGEDDAPGLLEVDAREIDFDISYDPSETAPTYPN</sequence>
<accession>A0A074LF13</accession>
<name>A0A074LF13_9BACT</name>
<dbReference type="AlphaFoldDB" id="A0A074LF13"/>
<protein>
    <recommendedName>
        <fullName evidence="3">Lipoprotein</fullName>
    </recommendedName>
</protein>
<dbReference type="Proteomes" id="UP000027821">
    <property type="component" value="Unassembled WGS sequence"/>
</dbReference>
<reference evidence="1 2" key="1">
    <citation type="submission" date="2014-04" db="EMBL/GenBank/DDBJ databases">
        <title>Characterization and application of a salt tolerant electro-active bacterium.</title>
        <authorList>
            <person name="Yang L."/>
            <person name="Wei S."/>
            <person name="Tay Q.X.M."/>
        </authorList>
    </citation>
    <scope>NUCLEOTIDE SEQUENCE [LARGE SCALE GENOMIC DNA]</scope>
    <source>
        <strain evidence="1 2">LY1</strain>
    </source>
</reference>
<dbReference type="STRING" id="1048983.EL17_16685"/>
<dbReference type="PROSITE" id="PS51257">
    <property type="entry name" value="PROKAR_LIPOPROTEIN"/>
    <property type="match status" value="1"/>
</dbReference>
<proteinExistence type="predicted"/>
<evidence type="ECO:0008006" key="3">
    <source>
        <dbReference type="Google" id="ProtNLM"/>
    </source>
</evidence>
<organism evidence="1 2">
    <name type="scientific">Anditalea andensis</name>
    <dbReference type="NCBI Taxonomy" id="1048983"/>
    <lineage>
        <taxon>Bacteria</taxon>
        <taxon>Pseudomonadati</taxon>
        <taxon>Bacteroidota</taxon>
        <taxon>Cytophagia</taxon>
        <taxon>Cytophagales</taxon>
        <taxon>Cytophagaceae</taxon>
        <taxon>Anditalea</taxon>
    </lineage>
</organism>
<gene>
    <name evidence="1" type="ORF">EL17_16685</name>
</gene>
<dbReference type="OrthoDB" id="839172at2"/>